<comment type="caution">
    <text evidence="2">The sequence shown here is derived from an EMBL/GenBank/DDBJ whole genome shotgun (WGS) entry which is preliminary data.</text>
</comment>
<dbReference type="EMBL" id="MCFJ01000016">
    <property type="protein sequence ID" value="ORY58538.1"/>
    <property type="molecule type" value="Genomic_DNA"/>
</dbReference>
<dbReference type="InParanoid" id="A0A1Y2DH11"/>
<gene>
    <name evidence="2" type="ORF">BCR38DRAFT_447590</name>
</gene>
<dbReference type="FunCoup" id="A0A1Y2DH11">
    <property type="interactions" value="17"/>
</dbReference>
<name>A0A1Y2DH11_9PEZI</name>
<dbReference type="Proteomes" id="UP000193689">
    <property type="component" value="Unassembled WGS sequence"/>
</dbReference>
<evidence type="ECO:0000313" key="3">
    <source>
        <dbReference type="Proteomes" id="UP000193689"/>
    </source>
</evidence>
<dbReference type="STRING" id="1141098.A0A1Y2DH11"/>
<keyword evidence="3" id="KW-1185">Reference proteome</keyword>
<dbReference type="InterPro" id="IPR038921">
    <property type="entry name" value="YOR389W-like"/>
</dbReference>
<sequence length="526" mass="60750">MILPQLLLLLVLCWGLSTSANEPIATSPSQESARQNAFSIFNSIHSAMRQWGSSLHHNGISMIPATIPKGSLFYHGGPSSQTPPGPEWLAFDIEHSEAFAWSFPPLKDDQHLFEDRDEQKSIHSQHENVHLQPPSHPIRGYLHTYQATRDLNLLYVDGMSAGKSYMGTLDTQDLILRLLNNTDKGALRELERARELCDHVTEWGYDGLIRMEIGFEVIYCNFIYGLELIGMVRRPFMKVVHDDEIHSGSSLFIWARAVGQRYDGFTGGMVRLDFSRMVSAYFYPVNITNPDPNAQELPRLISSTFEERRQIYYRVREVSLRGKRSSIEWQTIVDAIITRYADRLDMMTLPSIYPSQFVHELFRVTDTYWDFPSEPDDVNMKNDDEIRRDHEARGRCSEHYLQPVEGLRAGFTPEDEVIYTAIKKVLRYICESLFTTRHDIQIALSQAPDEKALQAAIEKSQQTISKLMRYLDWSRWRKCRGCPVGMICFVAMWPYGKKIDHYKPGCRNETDLKFDPYDSYWGLGYS</sequence>
<dbReference type="AlphaFoldDB" id="A0A1Y2DH11"/>
<dbReference type="OrthoDB" id="10261782at2759"/>
<feature type="chain" id="PRO_5013005606" evidence="1">
    <location>
        <begin position="20"/>
        <end position="526"/>
    </location>
</feature>
<evidence type="ECO:0000313" key="2">
    <source>
        <dbReference type="EMBL" id="ORY58538.1"/>
    </source>
</evidence>
<dbReference type="RefSeq" id="XP_040711455.1">
    <property type="nucleotide sequence ID" value="XM_040861163.1"/>
</dbReference>
<feature type="signal peptide" evidence="1">
    <location>
        <begin position="1"/>
        <end position="19"/>
    </location>
</feature>
<protein>
    <submittedName>
        <fullName evidence="2">Uncharacterized protein</fullName>
    </submittedName>
</protein>
<evidence type="ECO:0000256" key="1">
    <source>
        <dbReference type="SAM" id="SignalP"/>
    </source>
</evidence>
<organism evidence="2 3">
    <name type="scientific">Pseudomassariella vexata</name>
    <dbReference type="NCBI Taxonomy" id="1141098"/>
    <lineage>
        <taxon>Eukaryota</taxon>
        <taxon>Fungi</taxon>
        <taxon>Dikarya</taxon>
        <taxon>Ascomycota</taxon>
        <taxon>Pezizomycotina</taxon>
        <taxon>Sordariomycetes</taxon>
        <taxon>Xylariomycetidae</taxon>
        <taxon>Amphisphaeriales</taxon>
        <taxon>Pseudomassariaceae</taxon>
        <taxon>Pseudomassariella</taxon>
    </lineage>
</organism>
<dbReference type="PANTHER" id="PTHR35204:SF1">
    <property type="entry name" value="ENTEROTOXIN"/>
    <property type="match status" value="1"/>
</dbReference>
<accession>A0A1Y2DH11</accession>
<keyword evidence="1" id="KW-0732">Signal</keyword>
<dbReference type="PANTHER" id="PTHR35204">
    <property type="entry name" value="YALI0A21131P"/>
    <property type="match status" value="1"/>
</dbReference>
<proteinExistence type="predicted"/>
<dbReference type="GeneID" id="63777375"/>
<reference evidence="2 3" key="1">
    <citation type="submission" date="2016-07" db="EMBL/GenBank/DDBJ databases">
        <title>Pervasive Adenine N6-methylation of Active Genes in Fungi.</title>
        <authorList>
            <consortium name="DOE Joint Genome Institute"/>
            <person name="Mondo S.J."/>
            <person name="Dannebaum R.O."/>
            <person name="Kuo R.C."/>
            <person name="Labutti K."/>
            <person name="Haridas S."/>
            <person name="Kuo A."/>
            <person name="Salamov A."/>
            <person name="Ahrendt S.R."/>
            <person name="Lipzen A."/>
            <person name="Sullivan W."/>
            <person name="Andreopoulos W.B."/>
            <person name="Clum A."/>
            <person name="Lindquist E."/>
            <person name="Daum C."/>
            <person name="Ramamoorthy G.K."/>
            <person name="Gryganskyi A."/>
            <person name="Culley D."/>
            <person name="Magnuson J.K."/>
            <person name="James T.Y."/>
            <person name="O'Malley M.A."/>
            <person name="Stajich J.E."/>
            <person name="Spatafora J.W."/>
            <person name="Visel A."/>
            <person name="Grigoriev I.V."/>
        </authorList>
    </citation>
    <scope>NUCLEOTIDE SEQUENCE [LARGE SCALE GENOMIC DNA]</scope>
    <source>
        <strain evidence="2 3">CBS 129021</strain>
    </source>
</reference>